<reference evidence="2 3" key="1">
    <citation type="submission" date="2020-08" db="EMBL/GenBank/DDBJ databases">
        <title>Hymenobacter sp. S2-20-2 genome sequencing.</title>
        <authorList>
            <person name="Jin L."/>
        </authorList>
    </citation>
    <scope>NUCLEOTIDE SEQUENCE [LARGE SCALE GENOMIC DNA]</scope>
    <source>
        <strain evidence="2 3">S2-20-2</strain>
    </source>
</reference>
<dbReference type="EMBL" id="CP060202">
    <property type="protein sequence ID" value="QNH61269.1"/>
    <property type="molecule type" value="Genomic_DNA"/>
</dbReference>
<dbReference type="AlphaFoldDB" id="A0A7G7W4H6"/>
<dbReference type="Proteomes" id="UP000515489">
    <property type="component" value="Chromosome"/>
</dbReference>
<dbReference type="RefSeq" id="WP_185887199.1">
    <property type="nucleotide sequence ID" value="NZ_CP060202.1"/>
</dbReference>
<name>A0A7G7W4H6_9BACT</name>
<sequence>MSSTNKKQLIALAILAVLNLLMSNFAVGDGRTLEGRVVAGNSTEMQGATIRALLFGIQFISFTIGAIIALVPYKGIGFKEKWLNISLSMAVLIQSAFLIMSAVKIFSS</sequence>
<proteinExistence type="predicted"/>
<evidence type="ECO:0000313" key="2">
    <source>
        <dbReference type="EMBL" id="QNH61269.1"/>
    </source>
</evidence>
<evidence type="ECO:0000313" key="3">
    <source>
        <dbReference type="Proteomes" id="UP000515489"/>
    </source>
</evidence>
<keyword evidence="3" id="KW-1185">Reference proteome</keyword>
<keyword evidence="1" id="KW-1133">Transmembrane helix</keyword>
<keyword evidence="1" id="KW-0472">Membrane</keyword>
<accession>A0A7G7W4H6</accession>
<evidence type="ECO:0000256" key="1">
    <source>
        <dbReference type="SAM" id="Phobius"/>
    </source>
</evidence>
<keyword evidence="1" id="KW-0812">Transmembrane</keyword>
<protein>
    <submittedName>
        <fullName evidence="2">Uncharacterized protein</fullName>
    </submittedName>
</protein>
<feature type="transmembrane region" description="Helical" evidence="1">
    <location>
        <begin position="52"/>
        <end position="73"/>
    </location>
</feature>
<dbReference type="KEGG" id="hsk:H4317_13995"/>
<organism evidence="2 3">
    <name type="scientific">Hymenobacter sediminicola</name>
    <dbReference type="NCBI Taxonomy" id="2761579"/>
    <lineage>
        <taxon>Bacteria</taxon>
        <taxon>Pseudomonadati</taxon>
        <taxon>Bacteroidota</taxon>
        <taxon>Cytophagia</taxon>
        <taxon>Cytophagales</taxon>
        <taxon>Hymenobacteraceae</taxon>
        <taxon>Hymenobacter</taxon>
    </lineage>
</organism>
<feature type="transmembrane region" description="Helical" evidence="1">
    <location>
        <begin position="85"/>
        <end position="106"/>
    </location>
</feature>
<gene>
    <name evidence="2" type="ORF">H4317_13995</name>
</gene>